<dbReference type="Pfam" id="PF04967">
    <property type="entry name" value="HTH_10"/>
    <property type="match status" value="1"/>
</dbReference>
<gene>
    <name evidence="5" type="ORF">EIK79_10590</name>
</gene>
<dbReference type="Pfam" id="PF24278">
    <property type="entry name" value="HVO_0513_N"/>
    <property type="match status" value="1"/>
</dbReference>
<dbReference type="AlphaFoldDB" id="A0A3P3RA48"/>
<accession>A0A3P3RA48</accession>
<dbReference type="OrthoDB" id="27447at2157"/>
<keyword evidence="1" id="KW-0805">Transcription regulation</keyword>
<dbReference type="PANTHER" id="PTHR34236">
    <property type="entry name" value="DIMETHYL SULFOXIDE REDUCTASE TRANSCRIPTIONAL ACTIVATOR"/>
    <property type="match status" value="1"/>
</dbReference>
<keyword evidence="2" id="KW-0804">Transcription</keyword>
<sequence>MKYVRCALRFSESMIHPIHRFIEDHDAMVKDQLLYGNRTNAVDSFLFYGEGKMDAYASALDRVPQIRDYEVTPISTTESDVETFYAYVKQGPNETDERLFGAFTRDGVITASPVEFLADGSARLTVVGGSTALSSALDAVPDGVHVDIDRIGEYDRYEGVFDPNLTDRQYNALLTAFETGYYELPRQGSIAEIADKMDCSTATASEHIRKAERKIIERFVAHTTR</sequence>
<feature type="domain" description="HVO-0513-like N-terminal" evidence="4">
    <location>
        <begin position="16"/>
        <end position="154"/>
    </location>
</feature>
<evidence type="ECO:0000313" key="5">
    <source>
        <dbReference type="EMBL" id="RRJ30357.1"/>
    </source>
</evidence>
<evidence type="ECO:0000259" key="3">
    <source>
        <dbReference type="Pfam" id="PF04967"/>
    </source>
</evidence>
<dbReference type="InterPro" id="IPR056493">
    <property type="entry name" value="HVO_0513_N"/>
</dbReference>
<dbReference type="InterPro" id="IPR013324">
    <property type="entry name" value="RNA_pol_sigma_r3/r4-like"/>
</dbReference>
<dbReference type="GO" id="GO:0003677">
    <property type="term" value="F:DNA binding"/>
    <property type="evidence" value="ECO:0007669"/>
    <property type="project" value="UniProtKB-KW"/>
</dbReference>
<protein>
    <submittedName>
        <fullName evidence="5">DNA-binding protein</fullName>
    </submittedName>
</protein>
<evidence type="ECO:0000256" key="2">
    <source>
        <dbReference type="ARBA" id="ARBA00023163"/>
    </source>
</evidence>
<name>A0A3P3RA48_9EURY</name>
<dbReference type="Proteomes" id="UP000282322">
    <property type="component" value="Unassembled WGS sequence"/>
</dbReference>
<dbReference type="EMBL" id="RRCH01000022">
    <property type="protein sequence ID" value="RRJ30357.1"/>
    <property type="molecule type" value="Genomic_DNA"/>
</dbReference>
<keyword evidence="6" id="KW-1185">Reference proteome</keyword>
<dbReference type="RefSeq" id="WP_124955091.1">
    <property type="nucleotide sequence ID" value="NZ_RRCH01000022.1"/>
</dbReference>
<dbReference type="PANTHER" id="PTHR34236:SF1">
    <property type="entry name" value="DIMETHYL SULFOXIDE REDUCTASE TRANSCRIPTIONAL ACTIVATOR"/>
    <property type="match status" value="1"/>
</dbReference>
<organism evidence="5 6">
    <name type="scientific">Halocatena pleomorpha</name>
    <dbReference type="NCBI Taxonomy" id="1785090"/>
    <lineage>
        <taxon>Archaea</taxon>
        <taxon>Methanobacteriati</taxon>
        <taxon>Methanobacteriota</taxon>
        <taxon>Stenosarchaea group</taxon>
        <taxon>Halobacteria</taxon>
        <taxon>Halobacteriales</taxon>
        <taxon>Natronomonadaceae</taxon>
        <taxon>Halocatena</taxon>
    </lineage>
</organism>
<feature type="domain" description="HTH bat-type" evidence="3">
    <location>
        <begin position="165"/>
        <end position="217"/>
    </location>
</feature>
<comment type="caution">
    <text evidence="5">The sequence shown here is derived from an EMBL/GenBank/DDBJ whole genome shotgun (WGS) entry which is preliminary data.</text>
</comment>
<reference evidence="5 6" key="1">
    <citation type="submission" date="2018-11" db="EMBL/GenBank/DDBJ databases">
        <title>Taxonoimc description of Halomarina strain SPP-AMP-1.</title>
        <authorList>
            <person name="Pal Y."/>
            <person name="Srinivasana K."/>
            <person name="Verma A."/>
            <person name="Kumar P."/>
        </authorList>
    </citation>
    <scope>NUCLEOTIDE SEQUENCE [LARGE SCALE GENOMIC DNA]</scope>
    <source>
        <strain evidence="5 6">SPP-AMP-1</strain>
    </source>
</reference>
<proteinExistence type="predicted"/>
<dbReference type="InterPro" id="IPR007050">
    <property type="entry name" value="HTH_bacterioopsin"/>
</dbReference>
<evidence type="ECO:0000313" key="6">
    <source>
        <dbReference type="Proteomes" id="UP000282322"/>
    </source>
</evidence>
<keyword evidence="5" id="KW-0238">DNA-binding</keyword>
<evidence type="ECO:0000259" key="4">
    <source>
        <dbReference type="Pfam" id="PF24278"/>
    </source>
</evidence>
<dbReference type="SUPFAM" id="SSF88659">
    <property type="entry name" value="Sigma3 and sigma4 domains of RNA polymerase sigma factors"/>
    <property type="match status" value="1"/>
</dbReference>
<evidence type="ECO:0000256" key="1">
    <source>
        <dbReference type="ARBA" id="ARBA00023015"/>
    </source>
</evidence>